<proteinExistence type="predicted"/>
<protein>
    <submittedName>
        <fullName evidence="1">Uncharacterized protein</fullName>
    </submittedName>
</protein>
<gene>
    <name evidence="1" type="ORF">UW53_C0013G0011</name>
</gene>
<reference evidence="1 2" key="1">
    <citation type="journal article" date="2015" name="Nature">
        <title>rRNA introns, odd ribosomes, and small enigmatic genomes across a large radiation of phyla.</title>
        <authorList>
            <person name="Brown C.T."/>
            <person name="Hug L.A."/>
            <person name="Thomas B.C."/>
            <person name="Sharon I."/>
            <person name="Castelle C.J."/>
            <person name="Singh A."/>
            <person name="Wilkins M.J."/>
            <person name="Williams K.H."/>
            <person name="Banfield J.F."/>
        </authorList>
    </citation>
    <scope>NUCLEOTIDE SEQUENCE [LARGE SCALE GENOMIC DNA]</scope>
</reference>
<sequence>MGRTTLIVLILSCFFYIMIAMEHEFLKEKYGLHKSSEVEKAAERTKQRTGEKVPQNPDARIQNYLDRLERLALDPEKKQERKMFGDEPRPRALSLLREMVMNKYVRPHKEKMAEGAARVEERAAREMGIETRYGEQELEQRGEIAVEDLEKSLDNWIAYLSDANEPYPVWFRYYAFRNVLDLGDYDKDKGEFTKRSQGSTRLFPDIDRGALAYVEQIIEAAKDPTMLERLRRAQEATGTPRDQLLTKEKAGEFAKLSFAKQYVEGIKAAGEITPEMREETRGRWVKYGKGTEPTALWASLQNKGTAWCTKGFATAETQLKGGDFYVYYTHDRQGRPTIPRIAIRMQEEAIGEVRGIADNNQNLEGNMAAIAEEKMKDLPGAERYKKASADMKTLTTIEKKTSRGENLNKDDLVFLYEINAPIEGFGYQCDPRIAELRGQRNPEEDMPIVFECGKEQIAHTIGEIKQGTKAYVGPLVPGIFDKIQEYDIEHVYTSFPEGKIRKETIEIGGKNVKTLIKEMQEKKINVSDYAMDMLKSKDFKVLKETEDAILIRLKVGDLGFPKGKHPTTDEVYKRIEELGLELCPAETGPRCRLKYLNKSMGDWFWIGMKQITDRDGYPDVFFLERGESVLWLDGYWAEPSFGWNPDDEFVFRLRKLKNLKT</sequence>
<dbReference type="EMBL" id="LCIR01000013">
    <property type="protein sequence ID" value="KKT59410.1"/>
    <property type="molecule type" value="Genomic_DNA"/>
</dbReference>
<evidence type="ECO:0000313" key="1">
    <source>
        <dbReference type="EMBL" id="KKT59410.1"/>
    </source>
</evidence>
<dbReference type="AlphaFoldDB" id="A0A0G1IJQ9"/>
<evidence type="ECO:0000313" key="2">
    <source>
        <dbReference type="Proteomes" id="UP000034087"/>
    </source>
</evidence>
<comment type="caution">
    <text evidence="1">The sequence shown here is derived from an EMBL/GenBank/DDBJ whole genome shotgun (WGS) entry which is preliminary data.</text>
</comment>
<name>A0A0G1IJQ9_9BACT</name>
<organism evidence="1 2">
    <name type="scientific">Candidatus Giovannonibacteria bacterium GW2011_GWA1_44_25</name>
    <dbReference type="NCBI Taxonomy" id="1618645"/>
    <lineage>
        <taxon>Bacteria</taxon>
        <taxon>Candidatus Giovannoniibacteriota</taxon>
    </lineage>
</organism>
<accession>A0A0G1IJQ9</accession>
<dbReference type="Proteomes" id="UP000034087">
    <property type="component" value="Unassembled WGS sequence"/>
</dbReference>